<sequence>MPLFMGPGPVVASGMSIHMPEPPNLKNPYPFIAAATGVAKATKGVKAPKPPTLPVVPKPVAKANPAKAKLPTSGLAKINAATDLPTTLLTAFTMPRGPVSALSLPAGPGGVAKGAVPGVSLSTTLATSIAIPTSLVPVSVASSSLPAGVTGPAPSPVLPAGVTTPVVSPSLPAGVTGGILKRGMRFVV</sequence>
<reference evidence="1" key="1">
    <citation type="journal article" date="2020" name="Stud. Mycol.">
        <title>101 Dothideomycetes genomes: a test case for predicting lifestyles and emergence of pathogens.</title>
        <authorList>
            <person name="Haridas S."/>
            <person name="Albert R."/>
            <person name="Binder M."/>
            <person name="Bloem J."/>
            <person name="Labutti K."/>
            <person name="Salamov A."/>
            <person name="Andreopoulos B."/>
            <person name="Baker S."/>
            <person name="Barry K."/>
            <person name="Bills G."/>
            <person name="Bluhm B."/>
            <person name="Cannon C."/>
            <person name="Castanera R."/>
            <person name="Culley D."/>
            <person name="Daum C."/>
            <person name="Ezra D."/>
            <person name="Gonzalez J."/>
            <person name="Henrissat B."/>
            <person name="Kuo A."/>
            <person name="Liang C."/>
            <person name="Lipzen A."/>
            <person name="Lutzoni F."/>
            <person name="Magnuson J."/>
            <person name="Mondo S."/>
            <person name="Nolan M."/>
            <person name="Ohm R."/>
            <person name="Pangilinan J."/>
            <person name="Park H.-J."/>
            <person name="Ramirez L."/>
            <person name="Alfaro M."/>
            <person name="Sun H."/>
            <person name="Tritt A."/>
            <person name="Yoshinaga Y."/>
            <person name="Zwiers L.-H."/>
            <person name="Turgeon B."/>
            <person name="Goodwin S."/>
            <person name="Spatafora J."/>
            <person name="Crous P."/>
            <person name="Grigoriev I."/>
        </authorList>
    </citation>
    <scope>NUCLEOTIDE SEQUENCE</scope>
    <source>
        <strain evidence="1">CBS 125425</strain>
    </source>
</reference>
<evidence type="ECO:0000313" key="2">
    <source>
        <dbReference type="Proteomes" id="UP000799444"/>
    </source>
</evidence>
<protein>
    <submittedName>
        <fullName evidence="1">Uncharacterized protein</fullName>
    </submittedName>
</protein>
<name>A0A9P4RCI6_9PLEO</name>
<gene>
    <name evidence="1" type="ORF">EJ04DRAFT_507519</name>
</gene>
<accession>A0A9P4RCI6</accession>
<dbReference type="AlphaFoldDB" id="A0A9P4RCI6"/>
<proteinExistence type="predicted"/>
<comment type="caution">
    <text evidence="1">The sequence shown here is derived from an EMBL/GenBank/DDBJ whole genome shotgun (WGS) entry which is preliminary data.</text>
</comment>
<evidence type="ECO:0000313" key="1">
    <source>
        <dbReference type="EMBL" id="KAF2741101.1"/>
    </source>
</evidence>
<keyword evidence="2" id="KW-1185">Reference proteome</keyword>
<organism evidence="1 2">
    <name type="scientific">Polyplosphaeria fusca</name>
    <dbReference type="NCBI Taxonomy" id="682080"/>
    <lineage>
        <taxon>Eukaryota</taxon>
        <taxon>Fungi</taxon>
        <taxon>Dikarya</taxon>
        <taxon>Ascomycota</taxon>
        <taxon>Pezizomycotina</taxon>
        <taxon>Dothideomycetes</taxon>
        <taxon>Pleosporomycetidae</taxon>
        <taxon>Pleosporales</taxon>
        <taxon>Tetraplosphaeriaceae</taxon>
        <taxon>Polyplosphaeria</taxon>
    </lineage>
</organism>
<dbReference type="Proteomes" id="UP000799444">
    <property type="component" value="Unassembled WGS sequence"/>
</dbReference>
<dbReference type="EMBL" id="ML996098">
    <property type="protein sequence ID" value="KAF2741101.1"/>
    <property type="molecule type" value="Genomic_DNA"/>
</dbReference>